<evidence type="ECO:0000313" key="3">
    <source>
        <dbReference type="Proteomes" id="UP000631114"/>
    </source>
</evidence>
<feature type="compositionally biased region" description="Polar residues" evidence="1">
    <location>
        <begin position="77"/>
        <end position="90"/>
    </location>
</feature>
<sequence length="510" mass="57267">MKKKNSIIKDSDDFYTNKCLSTLDDYEEEEDWNDDLPPIAPNSLAPADISNLPSIAPIISATCPDPKTLPPVPPIANASSPHISKSTSPNKLAPPTQFSPPPQPPTPRPIDDIEDDEGYRSTHSSEDEEDHVIAERVDFVDFIAVTDNMEDGDEGSEQSVNKSTVWEVGMKWPNIDVLRQDIIDFCVANRFSGDLVKNDLLKIRLKCLGEDKKNVQCSWVAYFRRQDDGFTMRLNTLKAVHICKANCDMFNRMANANWVVRKIEDQMKACKGWDQNGLVPRVNKHIAKMIEICPSYIFEEYNLAYMSNVKPMKDVKDWPKPDPTKLVKPPPLVRGIGRPKKQRMRAEDENNNGHVQKKRKMTCSKCKGERHNARSCKGLSISEIASNAKNKAPRFKPKPWTRSRTVTGESTCMDRAKKIVRKTQGGIMKAKKKKKSGLQSGSDAPPSESIAEPPSNAPLSESISEPPSNAPVRVAPVRHEHPKKSQNYGPTLFKAPEHRHTMSDLIRKQG</sequence>
<name>A0A835LN72_9MAGN</name>
<evidence type="ECO:0000256" key="1">
    <source>
        <dbReference type="SAM" id="MobiDB-lite"/>
    </source>
</evidence>
<feature type="compositionally biased region" description="Basic residues" evidence="1">
    <location>
        <begin position="391"/>
        <end position="401"/>
    </location>
</feature>
<organism evidence="2 3">
    <name type="scientific">Coptis chinensis</name>
    <dbReference type="NCBI Taxonomy" id="261450"/>
    <lineage>
        <taxon>Eukaryota</taxon>
        <taxon>Viridiplantae</taxon>
        <taxon>Streptophyta</taxon>
        <taxon>Embryophyta</taxon>
        <taxon>Tracheophyta</taxon>
        <taxon>Spermatophyta</taxon>
        <taxon>Magnoliopsida</taxon>
        <taxon>Ranunculales</taxon>
        <taxon>Ranunculaceae</taxon>
        <taxon>Coptidoideae</taxon>
        <taxon>Coptis</taxon>
    </lineage>
</organism>
<feature type="compositionally biased region" description="Low complexity" evidence="1">
    <location>
        <begin position="444"/>
        <end position="458"/>
    </location>
</feature>
<feature type="region of interest" description="Disordered" evidence="1">
    <location>
        <begin position="387"/>
        <end position="409"/>
    </location>
</feature>
<evidence type="ECO:0008006" key="4">
    <source>
        <dbReference type="Google" id="ProtNLM"/>
    </source>
</evidence>
<feature type="compositionally biased region" description="Basic and acidic residues" evidence="1">
    <location>
        <begin position="495"/>
        <end position="510"/>
    </location>
</feature>
<feature type="compositionally biased region" description="Basic and acidic residues" evidence="1">
    <location>
        <begin position="118"/>
        <end position="131"/>
    </location>
</feature>
<accession>A0A835LN72</accession>
<dbReference type="EMBL" id="JADFTS010000007">
    <property type="protein sequence ID" value="KAF9598702.1"/>
    <property type="molecule type" value="Genomic_DNA"/>
</dbReference>
<feature type="region of interest" description="Disordered" evidence="1">
    <location>
        <begin position="59"/>
        <end position="131"/>
    </location>
</feature>
<comment type="caution">
    <text evidence="2">The sequence shown here is derived from an EMBL/GenBank/DDBJ whole genome shotgun (WGS) entry which is preliminary data.</text>
</comment>
<reference evidence="2 3" key="1">
    <citation type="submission" date="2020-10" db="EMBL/GenBank/DDBJ databases">
        <title>The Coptis chinensis genome and diversification of protoberbering-type alkaloids.</title>
        <authorList>
            <person name="Wang B."/>
            <person name="Shu S."/>
            <person name="Song C."/>
            <person name="Liu Y."/>
        </authorList>
    </citation>
    <scope>NUCLEOTIDE SEQUENCE [LARGE SCALE GENOMIC DNA]</scope>
    <source>
        <strain evidence="2">HL-2020</strain>
        <tissue evidence="2">Leaf</tissue>
    </source>
</reference>
<dbReference type="Proteomes" id="UP000631114">
    <property type="component" value="Unassembled WGS sequence"/>
</dbReference>
<feature type="region of interest" description="Disordered" evidence="1">
    <location>
        <begin position="421"/>
        <end position="510"/>
    </location>
</feature>
<evidence type="ECO:0000313" key="2">
    <source>
        <dbReference type="EMBL" id="KAF9598702.1"/>
    </source>
</evidence>
<gene>
    <name evidence="2" type="ORF">IFM89_029952</name>
</gene>
<feature type="compositionally biased region" description="Basic and acidic residues" evidence="1">
    <location>
        <begin position="316"/>
        <end position="325"/>
    </location>
</feature>
<feature type="compositionally biased region" description="Pro residues" evidence="1">
    <location>
        <begin position="97"/>
        <end position="108"/>
    </location>
</feature>
<protein>
    <recommendedName>
        <fullName evidence="4">Transposase MuDR plant domain-containing protein</fullName>
    </recommendedName>
</protein>
<keyword evidence="3" id="KW-1185">Reference proteome</keyword>
<feature type="region of interest" description="Disordered" evidence="1">
    <location>
        <begin position="316"/>
        <end position="366"/>
    </location>
</feature>
<proteinExistence type="predicted"/>
<dbReference type="AlphaFoldDB" id="A0A835LN72"/>